<reference evidence="5" key="1">
    <citation type="submission" date="2020-05" db="EMBL/GenBank/DDBJ databases">
        <authorList>
            <person name="Chiriac C."/>
            <person name="Salcher M."/>
            <person name="Ghai R."/>
            <person name="Kavagutti S V."/>
        </authorList>
    </citation>
    <scope>NUCLEOTIDE SEQUENCE</scope>
</reference>
<dbReference type="InterPro" id="IPR046470">
    <property type="entry name" value="SAM_HAT_C"/>
</dbReference>
<keyword evidence="1" id="KW-0949">S-adenosyl-L-methionine</keyword>
<dbReference type="Pfam" id="PF20257">
    <property type="entry name" value="SAM_HAT_C"/>
    <property type="match status" value="1"/>
</dbReference>
<dbReference type="SUPFAM" id="SSF102522">
    <property type="entry name" value="Bacterial fluorinating enzyme, N-terminal domain"/>
    <property type="match status" value="1"/>
</dbReference>
<proteinExistence type="inferred from homology"/>
<name>A0A6J6RVG7_9ZZZZ</name>
<sequence length="278" mass="28484">MPRPIAFLSDYGLADEFVGVCHSIWVAQAPGVAIIDLTHEIPAHDVRAGALALVRSVQYLPDEAVVVAVVDPGVGTDRRLVGVQVGAVTLLGPDNGLLAPAAAMLGGADLVVDITNADCQIPAPGPTFAGRDILAPVAALVAMGTPLTALGERVDLASLIPGLLGVPVVRDDGVIDAQVWWIDRFGNCQLNLGAEELIECGVAPGGLVEIHLGGRAKSARWVTTYAEAKPSELVVLIDSYGLAALALDRASAAHEYSLAPGASVVLVPPGVTPEGIGQ</sequence>
<comment type="similarity">
    <text evidence="2">Belongs to the SAM hydrolase / SAM-dependent halogenase family.</text>
</comment>
<evidence type="ECO:0000256" key="1">
    <source>
        <dbReference type="ARBA" id="ARBA00022691"/>
    </source>
</evidence>
<protein>
    <submittedName>
        <fullName evidence="5">Unannotated protein</fullName>
    </submittedName>
</protein>
<feature type="domain" description="S-adenosyl-l-methionine hydroxide adenosyltransferase N-terminal" evidence="3">
    <location>
        <begin position="5"/>
        <end position="151"/>
    </location>
</feature>
<evidence type="ECO:0000313" key="5">
    <source>
        <dbReference type="EMBL" id="CAB4726515.1"/>
    </source>
</evidence>
<dbReference type="Gene3D" id="2.40.30.90">
    <property type="entry name" value="Bacterial fluorinating enzyme like"/>
    <property type="match status" value="1"/>
</dbReference>
<evidence type="ECO:0000259" key="4">
    <source>
        <dbReference type="Pfam" id="PF20257"/>
    </source>
</evidence>
<gene>
    <name evidence="5" type="ORF">UFOPK2683_01011</name>
</gene>
<evidence type="ECO:0000259" key="3">
    <source>
        <dbReference type="Pfam" id="PF01887"/>
    </source>
</evidence>
<dbReference type="EMBL" id="CAEZYK010000055">
    <property type="protein sequence ID" value="CAB4726515.1"/>
    <property type="molecule type" value="Genomic_DNA"/>
</dbReference>
<dbReference type="PANTHER" id="PTHR35092">
    <property type="entry name" value="CHLORINASE MJ1651"/>
    <property type="match status" value="1"/>
</dbReference>
<dbReference type="AlphaFoldDB" id="A0A6J6RVG7"/>
<dbReference type="SUPFAM" id="SSF101852">
    <property type="entry name" value="Bacterial fluorinating enzyme, C-terminal domain"/>
    <property type="match status" value="1"/>
</dbReference>
<dbReference type="InterPro" id="IPR023227">
    <property type="entry name" value="SAM_OH_AdoTrfase_C_sf"/>
</dbReference>
<dbReference type="PIRSF" id="PIRSF006779">
    <property type="entry name" value="UCP006779"/>
    <property type="match status" value="1"/>
</dbReference>
<evidence type="ECO:0000256" key="2">
    <source>
        <dbReference type="ARBA" id="ARBA00024035"/>
    </source>
</evidence>
<dbReference type="InterPro" id="IPR046469">
    <property type="entry name" value="SAM_HAT_N"/>
</dbReference>
<dbReference type="Gene3D" id="3.40.50.10790">
    <property type="entry name" value="S-adenosyl-l-methionine hydroxide adenosyltransferase, N-terminal"/>
    <property type="match status" value="1"/>
</dbReference>
<dbReference type="Pfam" id="PF01887">
    <property type="entry name" value="SAM_HAT_N"/>
    <property type="match status" value="1"/>
</dbReference>
<organism evidence="5">
    <name type="scientific">freshwater metagenome</name>
    <dbReference type="NCBI Taxonomy" id="449393"/>
    <lineage>
        <taxon>unclassified sequences</taxon>
        <taxon>metagenomes</taxon>
        <taxon>ecological metagenomes</taxon>
    </lineage>
</organism>
<accession>A0A6J6RVG7</accession>
<dbReference type="PANTHER" id="PTHR35092:SF1">
    <property type="entry name" value="CHLORINASE MJ1651"/>
    <property type="match status" value="1"/>
</dbReference>
<feature type="domain" description="S-adenosyl-l-methionine hydroxide adenosyltransferase C-terminal" evidence="4">
    <location>
        <begin position="178"/>
        <end position="264"/>
    </location>
</feature>
<dbReference type="InterPro" id="IPR002747">
    <property type="entry name" value="SAM_OH_AdoTrfase"/>
</dbReference>
<dbReference type="InterPro" id="IPR023228">
    <property type="entry name" value="SAM_OH_AdoTrfase_N_sf"/>
</dbReference>